<accession>A0A9P4GIE2</accession>
<protein>
    <recommendedName>
        <fullName evidence="5 13">Phosphomannomutase</fullName>
        <ecNumber evidence="5 13">5.4.2.8</ecNumber>
    </recommendedName>
</protein>
<dbReference type="EMBL" id="ML976616">
    <property type="protein sequence ID" value="KAF1845741.1"/>
    <property type="molecule type" value="Genomic_DNA"/>
</dbReference>
<keyword evidence="15" id="KW-1185">Reference proteome</keyword>
<dbReference type="GO" id="GO:0046872">
    <property type="term" value="F:metal ion binding"/>
    <property type="evidence" value="ECO:0007669"/>
    <property type="project" value="UniProtKB-KW"/>
</dbReference>
<dbReference type="InterPro" id="IPR005002">
    <property type="entry name" value="PMM"/>
</dbReference>
<comment type="subcellular location">
    <subcellularLocation>
        <location evidence="1 13">Cytoplasm</location>
    </subcellularLocation>
</comment>
<name>A0A9P4GIE2_9PLEO</name>
<dbReference type="SFLD" id="SFLDG01140">
    <property type="entry name" value="C2.B:_Phosphomannomutase_and_P"/>
    <property type="match status" value="1"/>
</dbReference>
<reference evidence="14" key="1">
    <citation type="submission" date="2020-01" db="EMBL/GenBank/DDBJ databases">
        <authorList>
            <consortium name="DOE Joint Genome Institute"/>
            <person name="Haridas S."/>
            <person name="Albert R."/>
            <person name="Binder M."/>
            <person name="Bloem J."/>
            <person name="Labutti K."/>
            <person name="Salamov A."/>
            <person name="Andreopoulos B."/>
            <person name="Baker S.E."/>
            <person name="Barry K."/>
            <person name="Bills G."/>
            <person name="Bluhm B.H."/>
            <person name="Cannon C."/>
            <person name="Castanera R."/>
            <person name="Culley D.E."/>
            <person name="Daum C."/>
            <person name="Ezra D."/>
            <person name="Gonzalez J.B."/>
            <person name="Henrissat B."/>
            <person name="Kuo A."/>
            <person name="Liang C."/>
            <person name="Lipzen A."/>
            <person name="Lutzoni F."/>
            <person name="Magnuson J."/>
            <person name="Mondo S."/>
            <person name="Nolan M."/>
            <person name="Ohm R."/>
            <person name="Pangilinan J."/>
            <person name="Park H.-J."/>
            <person name="Ramirez L."/>
            <person name="Alfaro M."/>
            <person name="Sun H."/>
            <person name="Tritt A."/>
            <person name="Yoshinaga Y."/>
            <person name="Zwiers L.-H."/>
            <person name="Turgeon B.G."/>
            <person name="Goodwin S.B."/>
            <person name="Spatafora J.W."/>
            <person name="Crous P.W."/>
            <person name="Grigoriev I.V."/>
        </authorList>
    </citation>
    <scope>NUCLEOTIDE SEQUENCE</scope>
    <source>
        <strain evidence="14">CBS 394.84</strain>
    </source>
</reference>
<feature type="binding site" evidence="12">
    <location>
        <position position="24"/>
    </location>
    <ligand>
        <name>Mg(2+)</name>
        <dbReference type="ChEBI" id="CHEBI:18420"/>
        <label>1</label>
    </ligand>
</feature>
<comment type="similarity">
    <text evidence="3 13">Belongs to the eukaryotic PMM family.</text>
</comment>
<dbReference type="NCBIfam" id="TIGR01484">
    <property type="entry name" value="HAD-SF-IIB"/>
    <property type="match status" value="1"/>
</dbReference>
<comment type="subunit">
    <text evidence="4 13">Homodimer.</text>
</comment>
<feature type="binding site" evidence="11">
    <location>
        <position position="156"/>
    </location>
    <ligand>
        <name>alpha-D-mannose 1-phosphate</name>
        <dbReference type="ChEBI" id="CHEBI:58409"/>
    </ligand>
</feature>
<feature type="binding site" evidence="12">
    <location>
        <position position="230"/>
    </location>
    <ligand>
        <name>Mg(2+)</name>
        <dbReference type="ChEBI" id="CHEBI:18420"/>
        <label>2</label>
    </ligand>
</feature>
<dbReference type="SFLD" id="SFLDS00003">
    <property type="entry name" value="Haloacid_Dehalogenase"/>
    <property type="match status" value="1"/>
</dbReference>
<feature type="binding site" evidence="12">
    <location>
        <position position="26"/>
    </location>
    <ligand>
        <name>Mg(2+)</name>
        <dbReference type="ChEBI" id="CHEBI:18420"/>
        <label>1</label>
    </ligand>
</feature>
<keyword evidence="9 13" id="KW-0413">Isomerase</keyword>
<evidence type="ECO:0000256" key="1">
    <source>
        <dbReference type="ARBA" id="ARBA00004496"/>
    </source>
</evidence>
<feature type="binding site" evidence="11">
    <location>
        <position position="138"/>
    </location>
    <ligand>
        <name>alpha-D-mannose 1-phosphate</name>
        <dbReference type="ChEBI" id="CHEBI:58409"/>
    </ligand>
</feature>
<dbReference type="PANTHER" id="PTHR10466:SF0">
    <property type="entry name" value="PHOSPHOMANNOMUTASE"/>
    <property type="match status" value="1"/>
</dbReference>
<feature type="binding site" evidence="12">
    <location>
        <position position="242"/>
    </location>
    <ligand>
        <name>Mg(2+)</name>
        <dbReference type="ChEBI" id="CHEBI:18420"/>
        <label>1</label>
    </ligand>
</feature>
<dbReference type="PANTHER" id="PTHR10466">
    <property type="entry name" value="PHOSPHOMANNOMUTASE"/>
    <property type="match status" value="1"/>
</dbReference>
<evidence type="ECO:0000256" key="12">
    <source>
        <dbReference type="PIRSR" id="PIRSR605002-3"/>
    </source>
</evidence>
<dbReference type="InterPro" id="IPR006379">
    <property type="entry name" value="HAD-SF_hydro_IIB"/>
</dbReference>
<evidence type="ECO:0000256" key="4">
    <source>
        <dbReference type="ARBA" id="ARBA00011738"/>
    </source>
</evidence>
<dbReference type="RefSeq" id="XP_040788304.1">
    <property type="nucleotide sequence ID" value="XM_040930221.1"/>
</dbReference>
<evidence type="ECO:0000313" key="15">
    <source>
        <dbReference type="Proteomes" id="UP000800039"/>
    </source>
</evidence>
<evidence type="ECO:0000256" key="13">
    <source>
        <dbReference type="RuleBase" id="RU361118"/>
    </source>
</evidence>
<dbReference type="InterPro" id="IPR036412">
    <property type="entry name" value="HAD-like_sf"/>
</dbReference>
<keyword evidence="7 12" id="KW-0479">Metal-binding</keyword>
<evidence type="ECO:0000256" key="2">
    <source>
        <dbReference type="ARBA" id="ARBA00004699"/>
    </source>
</evidence>
<dbReference type="Gene3D" id="3.40.50.1000">
    <property type="entry name" value="HAD superfamily/HAD-like"/>
    <property type="match status" value="1"/>
</dbReference>
<dbReference type="FunFam" id="3.30.1240.20:FF:000001">
    <property type="entry name" value="Phosphomannomutase"/>
    <property type="match status" value="1"/>
</dbReference>
<proteinExistence type="inferred from homology"/>
<dbReference type="GO" id="GO:0009298">
    <property type="term" value="P:GDP-mannose biosynthetic process"/>
    <property type="evidence" value="ECO:0007669"/>
    <property type="project" value="InterPro"/>
</dbReference>
<dbReference type="OrthoDB" id="10264771at2759"/>
<sequence>MALAASVYPPLDKRPFKNTVLLFDVDDTLTKPRQLVRPEMLQLLSELRHKCAVGFVGGSNLVKQQEQLATPDVNVTSLFDFCFAENGLTAYRLGQELASQSFIGWIGEEKYKKLVKWILHYIADLDIPIQRGTFVEFRNGMINVSPIGRNASTEERNEYQKFDLANNIRTTMVAKLKETFPDFGLTYSIGGQISFDVFPTGWDKTYCLRHIEGEKDRTGVVYDKIHFFGDKAYEGGNDWEIYSDERTIGHKVKNPEDTYAQLQELLKSFQ</sequence>
<comment type="caution">
    <text evidence="14">The sequence shown here is derived from an EMBL/GenBank/DDBJ whole genome shotgun (WGS) entry which is preliminary data.</text>
</comment>
<dbReference type="GO" id="GO:0006013">
    <property type="term" value="P:mannose metabolic process"/>
    <property type="evidence" value="ECO:0007669"/>
    <property type="project" value="TreeGrafter"/>
</dbReference>
<dbReference type="InterPro" id="IPR043169">
    <property type="entry name" value="PMM_cap"/>
</dbReference>
<dbReference type="EC" id="5.4.2.8" evidence="5 13"/>
<dbReference type="Gene3D" id="3.30.1240.20">
    <property type="match status" value="1"/>
</dbReference>
<evidence type="ECO:0000256" key="10">
    <source>
        <dbReference type="PIRSR" id="PIRSR605002-1"/>
    </source>
</evidence>
<evidence type="ECO:0000256" key="11">
    <source>
        <dbReference type="PIRSR" id="PIRSR605002-2"/>
    </source>
</evidence>
<evidence type="ECO:0000256" key="9">
    <source>
        <dbReference type="ARBA" id="ARBA00023235"/>
    </source>
</evidence>
<evidence type="ECO:0000256" key="6">
    <source>
        <dbReference type="ARBA" id="ARBA00022490"/>
    </source>
</evidence>
<feature type="binding site" evidence="11">
    <location>
        <position position="194"/>
    </location>
    <ligand>
        <name>alpha-D-mannose 1-phosphate</name>
        <dbReference type="ChEBI" id="CHEBI:58409"/>
    </ligand>
</feature>
<feature type="binding site" evidence="12">
    <location>
        <position position="247"/>
    </location>
    <ligand>
        <name>Mg(2+)</name>
        <dbReference type="ChEBI" id="CHEBI:18420"/>
        <label>1</label>
    </ligand>
</feature>
<keyword evidence="8 12" id="KW-0460">Magnesium</keyword>
<gene>
    <name evidence="14" type="ORF">K460DRAFT_312454</name>
</gene>
<evidence type="ECO:0000313" key="14">
    <source>
        <dbReference type="EMBL" id="KAF1845741.1"/>
    </source>
</evidence>
<dbReference type="SFLD" id="SFLDF00445">
    <property type="entry name" value="alpha-phosphomannomutase"/>
    <property type="match status" value="1"/>
</dbReference>
<dbReference type="GO" id="GO:0006487">
    <property type="term" value="P:protein N-linked glycosylation"/>
    <property type="evidence" value="ECO:0007669"/>
    <property type="project" value="TreeGrafter"/>
</dbReference>
<dbReference type="InterPro" id="IPR023214">
    <property type="entry name" value="HAD_sf"/>
</dbReference>
<dbReference type="SUPFAM" id="SSF56784">
    <property type="entry name" value="HAD-like"/>
    <property type="match status" value="1"/>
</dbReference>
<dbReference type="Proteomes" id="UP000800039">
    <property type="component" value="Unassembled WGS sequence"/>
</dbReference>
<comment type="cofactor">
    <cofactor evidence="12">
        <name>Mg(2+)</name>
        <dbReference type="ChEBI" id="CHEBI:18420"/>
    </cofactor>
</comment>
<organism evidence="14 15">
    <name type="scientific">Cucurbitaria berberidis CBS 394.84</name>
    <dbReference type="NCBI Taxonomy" id="1168544"/>
    <lineage>
        <taxon>Eukaryota</taxon>
        <taxon>Fungi</taxon>
        <taxon>Dikarya</taxon>
        <taxon>Ascomycota</taxon>
        <taxon>Pezizomycotina</taxon>
        <taxon>Dothideomycetes</taxon>
        <taxon>Pleosporomycetidae</taxon>
        <taxon>Pleosporales</taxon>
        <taxon>Pleosporineae</taxon>
        <taxon>Cucurbitariaceae</taxon>
        <taxon>Cucurbitaria</taxon>
    </lineage>
</organism>
<feature type="binding site" evidence="12">
    <location>
        <position position="244"/>
    </location>
    <ligand>
        <name>Mg(2+)</name>
        <dbReference type="ChEBI" id="CHEBI:18420"/>
        <label>1</label>
    </ligand>
</feature>
<dbReference type="Pfam" id="PF03332">
    <property type="entry name" value="PMM"/>
    <property type="match status" value="1"/>
</dbReference>
<dbReference type="GO" id="GO:0005829">
    <property type="term" value="C:cytosol"/>
    <property type="evidence" value="ECO:0007669"/>
    <property type="project" value="TreeGrafter"/>
</dbReference>
<feature type="binding site" evidence="11">
    <location>
        <position position="196"/>
    </location>
    <ligand>
        <name>alpha-D-mannose 1-phosphate</name>
        <dbReference type="ChEBI" id="CHEBI:58409"/>
    </ligand>
</feature>
<comment type="function">
    <text evidence="13">Involved in the synthesis of the GDP-mannose and dolichol-phosphate-mannose required for a number of critical mannosyl transfer reactions.</text>
</comment>
<feature type="binding site" evidence="11">
    <location>
        <position position="149"/>
    </location>
    <ligand>
        <name>alpha-D-mannose 1-phosphate</name>
        <dbReference type="ChEBI" id="CHEBI:58409"/>
    </ligand>
</feature>
<keyword evidence="6 13" id="KW-0963">Cytoplasm</keyword>
<dbReference type="GO" id="GO:0004615">
    <property type="term" value="F:phosphomannomutase activity"/>
    <property type="evidence" value="ECO:0007669"/>
    <property type="project" value="UniProtKB-EC"/>
</dbReference>
<feature type="active site" description="Proton donor/acceptor" evidence="10">
    <location>
        <position position="26"/>
    </location>
</feature>
<comment type="catalytic activity">
    <reaction evidence="13">
        <text>alpha-D-mannose 1-phosphate = D-mannose 6-phosphate</text>
        <dbReference type="Rhea" id="RHEA:11140"/>
        <dbReference type="ChEBI" id="CHEBI:58409"/>
        <dbReference type="ChEBI" id="CHEBI:58735"/>
        <dbReference type="EC" id="5.4.2.8"/>
    </reaction>
</comment>
<feature type="binding site" evidence="11">
    <location>
        <position position="33"/>
    </location>
    <ligand>
        <name>alpha-D-mannose 1-phosphate</name>
        <dbReference type="ChEBI" id="CHEBI:58409"/>
    </ligand>
</feature>
<evidence type="ECO:0000256" key="8">
    <source>
        <dbReference type="ARBA" id="ARBA00022842"/>
    </source>
</evidence>
<dbReference type="SFLD" id="SFLDG01143">
    <property type="entry name" value="C2.B.3:_Phosphomannomutase_Lik"/>
    <property type="match status" value="1"/>
</dbReference>
<evidence type="ECO:0000256" key="5">
    <source>
        <dbReference type="ARBA" id="ARBA00012730"/>
    </source>
</evidence>
<dbReference type="AlphaFoldDB" id="A0A9P4GIE2"/>
<comment type="pathway">
    <text evidence="2 13">Nucleotide-sugar biosynthesis; GDP-alpha-D-mannose biosynthesis; alpha-D-mannose 1-phosphate from D-fructose 6-phosphate: step 2/2.</text>
</comment>
<evidence type="ECO:0000256" key="7">
    <source>
        <dbReference type="ARBA" id="ARBA00022723"/>
    </source>
</evidence>
<feature type="active site" description="Nucleophile" evidence="10">
    <location>
        <position position="24"/>
    </location>
</feature>
<dbReference type="CDD" id="cd02585">
    <property type="entry name" value="HAD_PMM"/>
    <property type="match status" value="1"/>
</dbReference>
<evidence type="ECO:0000256" key="3">
    <source>
        <dbReference type="ARBA" id="ARBA00009736"/>
    </source>
</evidence>
<dbReference type="GeneID" id="63847473"/>